<evidence type="ECO:0000256" key="1">
    <source>
        <dbReference type="ARBA" id="ARBA00022490"/>
    </source>
</evidence>
<evidence type="ECO:0000256" key="3">
    <source>
        <dbReference type="ARBA" id="ARBA00023239"/>
    </source>
</evidence>
<dbReference type="GO" id="GO:0005829">
    <property type="term" value="C:cytosol"/>
    <property type="evidence" value="ECO:0007669"/>
    <property type="project" value="TreeGrafter"/>
</dbReference>
<dbReference type="SUPFAM" id="SSF64288">
    <property type="entry name" value="Chorismate lyase-like"/>
    <property type="match status" value="1"/>
</dbReference>
<organism evidence="4">
    <name type="scientific">hydrothermal vent metagenome</name>
    <dbReference type="NCBI Taxonomy" id="652676"/>
    <lineage>
        <taxon>unclassified sequences</taxon>
        <taxon>metagenomes</taxon>
        <taxon>ecological metagenomes</taxon>
    </lineage>
</organism>
<dbReference type="AlphaFoldDB" id="A0A3B1A398"/>
<protein>
    <submittedName>
        <fullName evidence="4">Chorismate--pyruvate lyase</fullName>
        <ecNumber evidence="4">4.1.3.40</ecNumber>
    </submittedName>
</protein>
<sequence length="163" mass="18543">MPAQQLDWLLDDGSLTRRLVVNCGGAFRVAPLGQSWRRPLLNEAEVLGMRPAHYAWVREVHLLCNQQPWVFARTVIPPHTLGGRRRRLARLGNKPLGAMLFADCSMRRSPMQIARLRPGQWLFDTATAPLEEAPAEIWGRRSLFYLDDHPLLVNEIFLPGLGE</sequence>
<dbReference type="InterPro" id="IPR007440">
    <property type="entry name" value="Chorismate--pyruvate_lyase"/>
</dbReference>
<dbReference type="InterPro" id="IPR028978">
    <property type="entry name" value="Chorismate_lyase_/UTRA_dom_sf"/>
</dbReference>
<accession>A0A3B1A398</accession>
<keyword evidence="1" id="KW-0963">Cytoplasm</keyword>
<evidence type="ECO:0000256" key="2">
    <source>
        <dbReference type="ARBA" id="ARBA00022688"/>
    </source>
</evidence>
<dbReference type="EMBL" id="UOFU01000195">
    <property type="protein sequence ID" value="VAX00229.1"/>
    <property type="molecule type" value="Genomic_DNA"/>
</dbReference>
<gene>
    <name evidence="4" type="ORF">MNBD_GAMMA20-1602</name>
</gene>
<name>A0A3B1A398_9ZZZZ</name>
<keyword evidence="3 4" id="KW-0456">Lyase</keyword>
<dbReference type="EC" id="4.1.3.40" evidence="4"/>
<evidence type="ECO:0000313" key="4">
    <source>
        <dbReference type="EMBL" id="VAX00229.1"/>
    </source>
</evidence>
<dbReference type="PANTHER" id="PTHR38683">
    <property type="entry name" value="CHORISMATE PYRUVATE-LYASE"/>
    <property type="match status" value="1"/>
</dbReference>
<dbReference type="Pfam" id="PF04345">
    <property type="entry name" value="Chor_lyase"/>
    <property type="match status" value="1"/>
</dbReference>
<dbReference type="HAMAP" id="MF_01632">
    <property type="entry name" value="UbiC"/>
    <property type="match status" value="1"/>
</dbReference>
<proteinExistence type="inferred from homology"/>
<dbReference type="GO" id="GO:0008813">
    <property type="term" value="F:chorismate lyase activity"/>
    <property type="evidence" value="ECO:0007669"/>
    <property type="project" value="UniProtKB-EC"/>
</dbReference>
<dbReference type="GO" id="GO:0006744">
    <property type="term" value="P:ubiquinone biosynthetic process"/>
    <property type="evidence" value="ECO:0007669"/>
    <property type="project" value="UniProtKB-KW"/>
</dbReference>
<keyword evidence="2" id="KW-0831">Ubiquinone biosynthesis</keyword>
<reference evidence="4" key="1">
    <citation type="submission" date="2018-06" db="EMBL/GenBank/DDBJ databases">
        <authorList>
            <person name="Zhirakovskaya E."/>
        </authorList>
    </citation>
    <scope>NUCLEOTIDE SEQUENCE</scope>
</reference>
<dbReference type="PANTHER" id="PTHR38683:SF1">
    <property type="entry name" value="CHORISMATE PYRUVATE-LYASE"/>
    <property type="match status" value="1"/>
</dbReference>
<keyword evidence="4" id="KW-0670">Pyruvate</keyword>
<dbReference type="Gene3D" id="3.40.1410.10">
    <property type="entry name" value="Chorismate lyase-like"/>
    <property type="match status" value="1"/>
</dbReference>